<proteinExistence type="predicted"/>
<organism evidence="1 2">
    <name type="scientific">Sandarakinorhabdus fusca</name>
    <dbReference type="NCBI Taxonomy" id="1439888"/>
    <lineage>
        <taxon>Bacteria</taxon>
        <taxon>Pseudomonadati</taxon>
        <taxon>Pseudomonadota</taxon>
        <taxon>Alphaproteobacteria</taxon>
        <taxon>Sphingomonadales</taxon>
        <taxon>Sphingosinicellaceae</taxon>
        <taxon>Sandarakinorhabdus</taxon>
    </lineage>
</organism>
<dbReference type="RefSeq" id="WP_152577689.1">
    <property type="nucleotide sequence ID" value="NZ_JAATJI010000001.1"/>
</dbReference>
<dbReference type="EMBL" id="WIOL01000002">
    <property type="protein sequence ID" value="MQT17295.1"/>
    <property type="molecule type" value="Genomic_DNA"/>
</dbReference>
<keyword evidence="2" id="KW-1185">Reference proteome</keyword>
<name>A0A7C9GP59_9SPHN</name>
<evidence type="ECO:0000313" key="2">
    <source>
        <dbReference type="Proteomes" id="UP000481327"/>
    </source>
</evidence>
<protein>
    <submittedName>
        <fullName evidence="1">Uncharacterized protein</fullName>
    </submittedName>
</protein>
<dbReference type="Proteomes" id="UP000481327">
    <property type="component" value="Unassembled WGS sequence"/>
</dbReference>
<sequence>MEPMPPPRLLPRRPADALMRARVDYWFWRVLTGLVFGAALGLCIVNPGHAAPVPIAALPG</sequence>
<accession>A0A7C9GP59</accession>
<reference evidence="1 2" key="1">
    <citation type="submission" date="2019-09" db="EMBL/GenBank/DDBJ databases">
        <title>Polymorphobacter sp. isolated from a lake in China.</title>
        <authorList>
            <person name="Liu Z."/>
        </authorList>
    </citation>
    <scope>NUCLEOTIDE SEQUENCE [LARGE SCALE GENOMIC DNA]</scope>
    <source>
        <strain evidence="1 2">D40P</strain>
    </source>
</reference>
<comment type="caution">
    <text evidence="1">The sequence shown here is derived from an EMBL/GenBank/DDBJ whole genome shotgun (WGS) entry which is preliminary data.</text>
</comment>
<evidence type="ECO:0000313" key="1">
    <source>
        <dbReference type="EMBL" id="MQT17295.1"/>
    </source>
</evidence>
<gene>
    <name evidence="1" type="ORF">F3168_08460</name>
</gene>
<dbReference type="AlphaFoldDB" id="A0A7C9GP59"/>